<protein>
    <recommendedName>
        <fullName evidence="4">Rod shape-determining protein MreD</fullName>
    </recommendedName>
</protein>
<evidence type="ECO:0000256" key="1">
    <source>
        <dbReference type="SAM" id="Phobius"/>
    </source>
</evidence>
<evidence type="ECO:0000313" key="3">
    <source>
        <dbReference type="Proteomes" id="UP000606730"/>
    </source>
</evidence>
<dbReference type="EMBL" id="BMKN01000001">
    <property type="protein sequence ID" value="GGE48175.1"/>
    <property type="molecule type" value="Genomic_DNA"/>
</dbReference>
<keyword evidence="3" id="KW-1185">Reference proteome</keyword>
<sequence length="177" mass="19230">MVDPGTSQRWLYRLIFTGLALGVLLVQLVSVGDGIPGIPGPDLLICLVLVWIQRRPDYVPLLLLAPVLLIADFLLMRPPGLWAALTLIGAEFMRRQQIGGKDLPFMVEWGTVTVVIIAITLAHWAINALVAAPPVLLLAGMLQALTTALAYPLVLGVCLYAFNIRKRPLDGQRFGGT</sequence>
<evidence type="ECO:0008006" key="4">
    <source>
        <dbReference type="Google" id="ProtNLM"/>
    </source>
</evidence>
<keyword evidence="1" id="KW-1133">Transmembrane helix</keyword>
<proteinExistence type="predicted"/>
<reference evidence="2" key="1">
    <citation type="journal article" date="2014" name="Int. J. Syst. Evol. Microbiol.">
        <title>Complete genome sequence of Corynebacterium casei LMG S-19264T (=DSM 44701T), isolated from a smear-ripened cheese.</title>
        <authorList>
            <consortium name="US DOE Joint Genome Institute (JGI-PGF)"/>
            <person name="Walter F."/>
            <person name="Albersmeier A."/>
            <person name="Kalinowski J."/>
            <person name="Ruckert C."/>
        </authorList>
    </citation>
    <scope>NUCLEOTIDE SEQUENCE</scope>
    <source>
        <strain evidence="2">CGMCC 1.16012</strain>
    </source>
</reference>
<name>A0A917AG63_9RHOB</name>
<dbReference type="RefSeq" id="WP_095595709.1">
    <property type="nucleotide sequence ID" value="NZ_BMKN01000001.1"/>
</dbReference>
<dbReference type="OrthoDB" id="7629477at2"/>
<feature type="transmembrane region" description="Helical" evidence="1">
    <location>
        <begin position="138"/>
        <end position="162"/>
    </location>
</feature>
<comment type="caution">
    <text evidence="2">The sequence shown here is derived from an EMBL/GenBank/DDBJ whole genome shotgun (WGS) entry which is preliminary data.</text>
</comment>
<feature type="transmembrane region" description="Helical" evidence="1">
    <location>
        <begin position="58"/>
        <end position="75"/>
    </location>
</feature>
<reference evidence="2" key="2">
    <citation type="submission" date="2020-09" db="EMBL/GenBank/DDBJ databases">
        <authorList>
            <person name="Sun Q."/>
            <person name="Zhou Y."/>
        </authorList>
    </citation>
    <scope>NUCLEOTIDE SEQUENCE</scope>
    <source>
        <strain evidence="2">CGMCC 1.16012</strain>
    </source>
</reference>
<accession>A0A917AG63</accession>
<organism evidence="2 3">
    <name type="scientific">Actibacterium pelagium</name>
    <dbReference type="NCBI Taxonomy" id="2029103"/>
    <lineage>
        <taxon>Bacteria</taxon>
        <taxon>Pseudomonadati</taxon>
        <taxon>Pseudomonadota</taxon>
        <taxon>Alphaproteobacteria</taxon>
        <taxon>Rhodobacterales</taxon>
        <taxon>Roseobacteraceae</taxon>
        <taxon>Actibacterium</taxon>
    </lineage>
</organism>
<dbReference type="Proteomes" id="UP000606730">
    <property type="component" value="Unassembled WGS sequence"/>
</dbReference>
<dbReference type="AlphaFoldDB" id="A0A917AG63"/>
<keyword evidence="1" id="KW-0472">Membrane</keyword>
<gene>
    <name evidence="2" type="ORF">GCM10011517_14970</name>
</gene>
<feature type="transmembrane region" description="Helical" evidence="1">
    <location>
        <begin position="103"/>
        <end position="126"/>
    </location>
</feature>
<evidence type="ECO:0000313" key="2">
    <source>
        <dbReference type="EMBL" id="GGE48175.1"/>
    </source>
</evidence>
<keyword evidence="1" id="KW-0812">Transmembrane</keyword>